<feature type="domain" description="Prephenate dehydratase" evidence="9">
    <location>
        <begin position="62"/>
        <end position="237"/>
    </location>
</feature>
<keyword evidence="8" id="KW-0934">Plastid</keyword>
<evidence type="ECO:0000256" key="4">
    <source>
        <dbReference type="ARBA" id="ARBA00022605"/>
    </source>
</evidence>
<comment type="pathway">
    <text evidence="3 8">Amino-acid biosynthesis; L-phenylalanine biosynthesis; L-phenylalanine from L-arogenate: step 1/1.</text>
</comment>
<dbReference type="Pfam" id="PF00800">
    <property type="entry name" value="PDT"/>
    <property type="match status" value="1"/>
</dbReference>
<keyword evidence="8" id="KW-0809">Transit peptide</keyword>
<accession>A0A6I9SUP5</accession>
<keyword evidence="7 8" id="KW-0456">Lyase</keyword>
<proteinExistence type="predicted"/>
<evidence type="ECO:0000256" key="2">
    <source>
        <dbReference type="ARBA" id="ARBA00004741"/>
    </source>
</evidence>
<evidence type="ECO:0000259" key="9">
    <source>
        <dbReference type="PROSITE" id="PS51171"/>
    </source>
</evidence>
<keyword evidence="8" id="KW-0150">Chloroplast</keyword>
<evidence type="ECO:0000256" key="8">
    <source>
        <dbReference type="RuleBase" id="RU363004"/>
    </source>
</evidence>
<dbReference type="InterPro" id="IPR045865">
    <property type="entry name" value="ACT-like_dom_sf"/>
</dbReference>
<organism evidence="11 12">
    <name type="scientific">Sesamum indicum</name>
    <name type="common">Oriental sesame</name>
    <name type="synonym">Sesamum orientale</name>
    <dbReference type="NCBI Taxonomy" id="4182"/>
    <lineage>
        <taxon>Eukaryota</taxon>
        <taxon>Viridiplantae</taxon>
        <taxon>Streptophyta</taxon>
        <taxon>Embryophyta</taxon>
        <taxon>Tracheophyta</taxon>
        <taxon>Spermatophyta</taxon>
        <taxon>Magnoliopsida</taxon>
        <taxon>eudicotyledons</taxon>
        <taxon>Gunneridae</taxon>
        <taxon>Pentapetalae</taxon>
        <taxon>asterids</taxon>
        <taxon>lamiids</taxon>
        <taxon>Lamiales</taxon>
        <taxon>Pedaliaceae</taxon>
        <taxon>Sesamum</taxon>
    </lineage>
</organism>
<dbReference type="PIRSF" id="PIRSF001500">
    <property type="entry name" value="Chor_mut_pdt_Ppr"/>
    <property type="match status" value="1"/>
</dbReference>
<dbReference type="GO" id="GO:0004664">
    <property type="term" value="F:prephenate dehydratase activity"/>
    <property type="evidence" value="ECO:0007669"/>
    <property type="project" value="InterPro"/>
</dbReference>
<evidence type="ECO:0000259" key="10">
    <source>
        <dbReference type="PROSITE" id="PS51671"/>
    </source>
</evidence>
<dbReference type="InterPro" id="IPR001086">
    <property type="entry name" value="Preph_deHydtase"/>
</dbReference>
<gene>
    <name evidence="12" type="primary">LOC105159014</name>
</gene>
<protein>
    <recommendedName>
        <fullName evidence="8">Arogenate dehydratase</fullName>
        <ecNumber evidence="8">4.2.1.91</ecNumber>
    </recommendedName>
</protein>
<dbReference type="PROSITE" id="PS00857">
    <property type="entry name" value="PREPHENATE_DEHYDR_1"/>
    <property type="match status" value="1"/>
</dbReference>
<dbReference type="GO" id="GO:0009570">
    <property type="term" value="C:chloroplast stroma"/>
    <property type="evidence" value="ECO:0007669"/>
    <property type="project" value="UniProtKB-SubCell"/>
</dbReference>
<keyword evidence="6 8" id="KW-0584">Phenylalanine biosynthesis</keyword>
<dbReference type="SUPFAM" id="SSF53850">
    <property type="entry name" value="Periplasmic binding protein-like II"/>
    <property type="match status" value="1"/>
</dbReference>
<dbReference type="Proteomes" id="UP000504604">
    <property type="component" value="Linkage group LG3"/>
</dbReference>
<dbReference type="KEGG" id="sind:105159014"/>
<evidence type="ECO:0000256" key="7">
    <source>
        <dbReference type="ARBA" id="ARBA00023239"/>
    </source>
</evidence>
<dbReference type="CDD" id="cd13631">
    <property type="entry name" value="PBP2_Ct-PDT_like"/>
    <property type="match status" value="1"/>
</dbReference>
<dbReference type="NCBIfam" id="NF008865">
    <property type="entry name" value="PRK11898.1"/>
    <property type="match status" value="1"/>
</dbReference>
<evidence type="ECO:0000313" key="11">
    <source>
        <dbReference type="Proteomes" id="UP000504604"/>
    </source>
</evidence>
<evidence type="ECO:0000256" key="5">
    <source>
        <dbReference type="ARBA" id="ARBA00023141"/>
    </source>
</evidence>
<dbReference type="CDD" id="cd04905">
    <property type="entry name" value="ACT_CM-PDT"/>
    <property type="match status" value="1"/>
</dbReference>
<dbReference type="AlphaFoldDB" id="A0A6I9SUP5"/>
<evidence type="ECO:0000313" key="12">
    <source>
        <dbReference type="RefSeq" id="XP_011074247.1"/>
    </source>
</evidence>
<sequence>MSLFPMLLLPGTSPKLHAVKSKLFSCRKQFRKSSSATVMVLKHFQMNSDKISVDSSTASVLRVAYQGVPGAHSEAAALKAYPHSNTVPFDKFEDAIKAAEIGLVDEAVIPIENTIGGSIHCNYDLLLRHRVHIVGETHLIVNHCLLALPDVPIHQLNSVFSHPQALVQCEMSVTKLGVTAIPVDNTALAAQIVASHGVRENGAIASARAAEIYGLHILATNFQDHSHNVTRFLRLARKPIVATNKTGYKTSIVFSLRGGPGELHKALSVFASSGINLSKIESRPEGKHAARVVNGSKNGNTMCFNYLFFIDFEASVEEPRAQYALAHLQELARSVRILGCYPMDTAL</sequence>
<dbReference type="SUPFAM" id="SSF55021">
    <property type="entry name" value="ACT-like"/>
    <property type="match status" value="1"/>
</dbReference>
<keyword evidence="4 8" id="KW-0028">Amino-acid biosynthesis</keyword>
<dbReference type="InParanoid" id="A0A6I9SUP5"/>
<dbReference type="PANTHER" id="PTHR21022:SF20">
    <property type="entry name" value="AROGENATE DEHYDRATASE_PREPHENATE DEHYDRATASE 1, CHLOROPLASTIC"/>
    <property type="match status" value="1"/>
</dbReference>
<dbReference type="EC" id="4.2.1.91" evidence="8"/>
<feature type="domain" description="ACT" evidence="10">
    <location>
        <begin position="251"/>
        <end position="342"/>
    </location>
</feature>
<keyword evidence="5 8" id="KW-0057">Aromatic amino acid biosynthesis</keyword>
<dbReference type="InterPro" id="IPR018528">
    <property type="entry name" value="Preph_deHydtase_CS"/>
</dbReference>
<dbReference type="PROSITE" id="PS51671">
    <property type="entry name" value="ACT"/>
    <property type="match status" value="1"/>
</dbReference>
<evidence type="ECO:0000256" key="1">
    <source>
        <dbReference type="ARBA" id="ARBA00004470"/>
    </source>
</evidence>
<dbReference type="InterPro" id="IPR008242">
    <property type="entry name" value="Chor_mutase/pphenate_deHydtase"/>
</dbReference>
<dbReference type="UniPathway" id="UPA00121">
    <property type="reaction ID" value="UER00344"/>
</dbReference>
<dbReference type="Gene3D" id="3.40.190.10">
    <property type="entry name" value="Periplasmic binding protein-like II"/>
    <property type="match status" value="2"/>
</dbReference>
<dbReference type="RefSeq" id="XP_011074247.1">
    <property type="nucleotide sequence ID" value="XM_011075945.2"/>
</dbReference>
<dbReference type="PANTHER" id="PTHR21022">
    <property type="entry name" value="PREPHENATE DEHYDRATASE P PROTEIN"/>
    <property type="match status" value="1"/>
</dbReference>
<dbReference type="GO" id="GO:0047769">
    <property type="term" value="F:arogenate dehydratase activity"/>
    <property type="evidence" value="ECO:0007669"/>
    <property type="project" value="UniProtKB-UniRule"/>
</dbReference>
<comment type="pathway">
    <text evidence="2">Amino-acid biosynthesis; L-phenylalanine biosynthesis; phenylpyruvate from prephenate: step 1/1.</text>
</comment>
<keyword evidence="11" id="KW-1185">Reference proteome</keyword>
<dbReference type="PROSITE" id="PS51171">
    <property type="entry name" value="PREPHENATE_DEHYDR_3"/>
    <property type="match status" value="1"/>
</dbReference>
<dbReference type="Gene3D" id="3.30.70.260">
    <property type="match status" value="1"/>
</dbReference>
<evidence type="ECO:0000256" key="3">
    <source>
        <dbReference type="ARBA" id="ARBA00004929"/>
    </source>
</evidence>
<reference evidence="12" key="1">
    <citation type="submission" date="2025-08" db="UniProtKB">
        <authorList>
            <consortium name="RefSeq"/>
        </authorList>
    </citation>
    <scope>IDENTIFICATION</scope>
</reference>
<dbReference type="OrthoDB" id="907954at2759"/>
<dbReference type="InterPro" id="IPR002912">
    <property type="entry name" value="ACT_dom"/>
</dbReference>
<comment type="catalytic activity">
    <reaction evidence="8">
        <text>L-arogenate + H(+) = L-phenylalanine + CO2 + H2O</text>
        <dbReference type="Rhea" id="RHEA:12536"/>
        <dbReference type="ChEBI" id="CHEBI:15377"/>
        <dbReference type="ChEBI" id="CHEBI:15378"/>
        <dbReference type="ChEBI" id="CHEBI:16526"/>
        <dbReference type="ChEBI" id="CHEBI:58095"/>
        <dbReference type="ChEBI" id="CHEBI:58180"/>
        <dbReference type="EC" id="4.2.1.91"/>
    </reaction>
</comment>
<name>A0A6I9SUP5_SESIN</name>
<comment type="function">
    <text evidence="8">Converts the prephenate produced from the shikimate-chorismate pathway into phenylalanine.</text>
</comment>
<evidence type="ECO:0000256" key="6">
    <source>
        <dbReference type="ARBA" id="ARBA00023222"/>
    </source>
</evidence>
<dbReference type="PROSITE" id="PS00858">
    <property type="entry name" value="PREPHENATE_DEHYDR_2"/>
    <property type="match status" value="1"/>
</dbReference>
<dbReference type="FunFam" id="3.40.190.10:FF:000031">
    <property type="entry name" value="Arogenate dehydratase"/>
    <property type="match status" value="1"/>
</dbReference>
<dbReference type="GeneID" id="105159014"/>
<dbReference type="GO" id="GO:0009094">
    <property type="term" value="P:L-phenylalanine biosynthetic process"/>
    <property type="evidence" value="ECO:0007669"/>
    <property type="project" value="UniProtKB-UniPathway"/>
</dbReference>
<comment type="subcellular location">
    <subcellularLocation>
        <location evidence="1 8">Plastid</location>
        <location evidence="1 8">Chloroplast stroma</location>
    </subcellularLocation>
</comment>